<evidence type="ECO:0000313" key="2">
    <source>
        <dbReference type="Proteomes" id="UP000004853"/>
    </source>
</evidence>
<name>F7SZ06_9BURK</name>
<dbReference type="AlphaFoldDB" id="F7SZ06"/>
<accession>F7SZ06</accession>
<dbReference type="EMBL" id="AFRQ01000037">
    <property type="protein sequence ID" value="EGP46676.1"/>
    <property type="molecule type" value="Genomic_DNA"/>
</dbReference>
<dbReference type="SUPFAM" id="SSF75005">
    <property type="entry name" value="Arabinanase/levansucrase/invertase"/>
    <property type="match status" value="1"/>
</dbReference>
<dbReference type="Gene3D" id="2.115.10.20">
    <property type="entry name" value="Glycosyl hydrolase domain, family 43"/>
    <property type="match status" value="1"/>
</dbReference>
<dbReference type="HOGENOM" id="CLU_078427_1_0_4"/>
<organism evidence="1 2">
    <name type="scientific">Achromobacter insuavis AXX-A</name>
    <dbReference type="NCBI Taxonomy" id="1003200"/>
    <lineage>
        <taxon>Bacteria</taxon>
        <taxon>Pseudomonadati</taxon>
        <taxon>Pseudomonadota</taxon>
        <taxon>Betaproteobacteria</taxon>
        <taxon>Burkholderiales</taxon>
        <taxon>Alcaligenaceae</taxon>
        <taxon>Achromobacter</taxon>
    </lineage>
</organism>
<dbReference type="PATRIC" id="fig|1003200.3.peg.1878"/>
<dbReference type="Proteomes" id="UP000004853">
    <property type="component" value="Unassembled WGS sequence"/>
</dbReference>
<evidence type="ECO:0000313" key="1">
    <source>
        <dbReference type="EMBL" id="EGP46676.1"/>
    </source>
</evidence>
<gene>
    <name evidence="1" type="ORF">AXXA_09548</name>
</gene>
<sequence>MWFGSHVFWGATGLEMEHIVREARSPNGLAWSPLPGVAVDLARGADPEEFAISRPVVLTLKQRKLMWYARRNPGYQLGFAFSDDDGQSWQRDDSRISFESPAADWESEERTYPCVFHCGSHYYMLYNGNGYGRTGFGIARLLNPESLLT</sequence>
<dbReference type="InterPro" id="IPR023296">
    <property type="entry name" value="Glyco_hydro_beta-prop_sf"/>
</dbReference>
<comment type="caution">
    <text evidence="1">The sequence shown here is derived from an EMBL/GenBank/DDBJ whole genome shotgun (WGS) entry which is preliminary data.</text>
</comment>
<proteinExistence type="predicted"/>
<dbReference type="eggNOG" id="COG1621">
    <property type="taxonomic scope" value="Bacteria"/>
</dbReference>
<protein>
    <submittedName>
        <fullName evidence="1">Uncharacterized protein</fullName>
    </submittedName>
</protein>
<reference evidence="1 2" key="1">
    <citation type="submission" date="2011-06" db="EMBL/GenBank/DDBJ databases">
        <authorList>
            <person name="Bador J."/>
            <person name="Amoureux L."/>
            <person name="Neuwirth C."/>
        </authorList>
    </citation>
    <scope>NUCLEOTIDE SEQUENCE [LARGE SCALE GENOMIC DNA]</scope>
    <source>
        <strain evidence="1 2">AXX-A</strain>
    </source>
</reference>